<gene>
    <name evidence="2" type="ORF">E4S40_13015</name>
</gene>
<accession>A0A4Y9QKG3</accession>
<evidence type="ECO:0000256" key="1">
    <source>
        <dbReference type="SAM" id="Phobius"/>
    </source>
</evidence>
<proteinExistence type="predicted"/>
<sequence>MEYLWAVLIFVGIYALTTPLTAFLGLLIPITYAFLGYFLGTESIIMGIGGLLGSLLNYYSAYKYIKIHGAVSNAPKYSIYASLAYIIVFIVTTILNLNG</sequence>
<name>A0A4Y9QKG3_9BACT</name>
<dbReference type="RefSeq" id="WP_135074848.1">
    <property type="nucleotide sequence ID" value="NZ_SPSB01000004.1"/>
</dbReference>
<comment type="caution">
    <text evidence="2">The sequence shown here is derived from an EMBL/GenBank/DDBJ whole genome shotgun (WGS) entry which is preliminary data.</text>
</comment>
<evidence type="ECO:0000313" key="2">
    <source>
        <dbReference type="EMBL" id="TFV93179.1"/>
    </source>
</evidence>
<keyword evidence="3" id="KW-1185">Reference proteome</keyword>
<feature type="transmembrane region" description="Helical" evidence="1">
    <location>
        <begin position="7"/>
        <end position="28"/>
    </location>
</feature>
<dbReference type="AlphaFoldDB" id="A0A4Y9QKG3"/>
<reference evidence="2 3" key="1">
    <citation type="submission" date="2019-03" db="EMBL/GenBank/DDBJ databases">
        <title>Algoriphagus sp. nov, a new strain isolated from root system soil of mangrove plant Kandelia.</title>
        <authorList>
            <person name="Yin Q."/>
            <person name="Wang K."/>
            <person name="Song Z."/>
        </authorList>
    </citation>
    <scope>NUCLEOTIDE SEQUENCE [LARGE SCALE GENOMIC DNA]</scope>
    <source>
        <strain evidence="2 3">XY-J91</strain>
    </source>
</reference>
<evidence type="ECO:0000313" key="3">
    <source>
        <dbReference type="Proteomes" id="UP000297647"/>
    </source>
</evidence>
<keyword evidence="1" id="KW-0812">Transmembrane</keyword>
<keyword evidence="1" id="KW-0472">Membrane</keyword>
<dbReference type="EMBL" id="SPSB01000004">
    <property type="protein sequence ID" value="TFV93179.1"/>
    <property type="molecule type" value="Genomic_DNA"/>
</dbReference>
<keyword evidence="1" id="KW-1133">Transmembrane helix</keyword>
<protein>
    <submittedName>
        <fullName evidence="2">Uncharacterized protein</fullName>
    </submittedName>
</protein>
<feature type="transmembrane region" description="Helical" evidence="1">
    <location>
        <begin position="77"/>
        <end position="97"/>
    </location>
</feature>
<dbReference type="Proteomes" id="UP000297647">
    <property type="component" value="Unassembled WGS sequence"/>
</dbReference>
<feature type="transmembrane region" description="Helical" evidence="1">
    <location>
        <begin position="34"/>
        <end position="56"/>
    </location>
</feature>
<organism evidence="2 3">
    <name type="scientific">Algoriphagus kandeliae</name>
    <dbReference type="NCBI Taxonomy" id="2562278"/>
    <lineage>
        <taxon>Bacteria</taxon>
        <taxon>Pseudomonadati</taxon>
        <taxon>Bacteroidota</taxon>
        <taxon>Cytophagia</taxon>
        <taxon>Cytophagales</taxon>
        <taxon>Cyclobacteriaceae</taxon>
        <taxon>Algoriphagus</taxon>
    </lineage>
</organism>